<proteinExistence type="predicted"/>
<protein>
    <submittedName>
        <fullName evidence="2">Uncharacterized protein</fullName>
    </submittedName>
</protein>
<dbReference type="Proteomes" id="UP000616724">
    <property type="component" value="Unassembled WGS sequence"/>
</dbReference>
<keyword evidence="1" id="KW-1133">Transmembrane helix</keyword>
<evidence type="ECO:0000313" key="3">
    <source>
        <dbReference type="Proteomes" id="UP000616724"/>
    </source>
</evidence>
<evidence type="ECO:0000313" key="2">
    <source>
        <dbReference type="EMBL" id="GIH73912.1"/>
    </source>
</evidence>
<sequence length="123" mass="12866">MAVALTYATLGTFVDIVLVVRAQRHCLGDLGAGEGLAGFVWAMSRFLVFPIVAGGSALVSLPVGLIAHLPRFAKRGWLRGVLMVLAVLVASAGPTAMILYDVAAGGTPGGCLPPWWPSWLPLR</sequence>
<evidence type="ECO:0000256" key="1">
    <source>
        <dbReference type="SAM" id="Phobius"/>
    </source>
</evidence>
<dbReference type="AlphaFoldDB" id="A0A8J3RDW6"/>
<gene>
    <name evidence="2" type="ORF">Plo01_03410</name>
</gene>
<organism evidence="2 3">
    <name type="scientific">Planobispora longispora</name>
    <dbReference type="NCBI Taxonomy" id="28887"/>
    <lineage>
        <taxon>Bacteria</taxon>
        <taxon>Bacillati</taxon>
        <taxon>Actinomycetota</taxon>
        <taxon>Actinomycetes</taxon>
        <taxon>Streptosporangiales</taxon>
        <taxon>Streptosporangiaceae</taxon>
        <taxon>Planobispora</taxon>
    </lineage>
</organism>
<dbReference type="RefSeq" id="WP_377266346.1">
    <property type="nucleotide sequence ID" value="NZ_JBHMBU010000020.1"/>
</dbReference>
<keyword evidence="1" id="KW-0472">Membrane</keyword>
<keyword evidence="1" id="KW-0812">Transmembrane</keyword>
<reference evidence="2 3" key="1">
    <citation type="submission" date="2021-01" db="EMBL/GenBank/DDBJ databases">
        <title>Whole genome shotgun sequence of Planobispora longispora NBRC 13918.</title>
        <authorList>
            <person name="Komaki H."/>
            <person name="Tamura T."/>
        </authorList>
    </citation>
    <scope>NUCLEOTIDE SEQUENCE [LARGE SCALE GENOMIC DNA]</scope>
    <source>
        <strain evidence="2 3">NBRC 13918</strain>
    </source>
</reference>
<accession>A0A8J3RDW6</accession>
<comment type="caution">
    <text evidence="2">The sequence shown here is derived from an EMBL/GenBank/DDBJ whole genome shotgun (WGS) entry which is preliminary data.</text>
</comment>
<feature type="transmembrane region" description="Helical" evidence="1">
    <location>
        <begin position="81"/>
        <end position="100"/>
    </location>
</feature>
<feature type="transmembrane region" description="Helical" evidence="1">
    <location>
        <begin position="46"/>
        <end position="69"/>
    </location>
</feature>
<dbReference type="EMBL" id="BOOH01000002">
    <property type="protein sequence ID" value="GIH73912.1"/>
    <property type="molecule type" value="Genomic_DNA"/>
</dbReference>
<name>A0A8J3RDW6_9ACTN</name>
<keyword evidence="3" id="KW-1185">Reference proteome</keyword>